<feature type="transmembrane region" description="Helical" evidence="11">
    <location>
        <begin position="255"/>
        <end position="280"/>
    </location>
</feature>
<evidence type="ECO:0000259" key="12">
    <source>
        <dbReference type="PROSITE" id="PS50262"/>
    </source>
</evidence>
<feature type="domain" description="G-protein coupled receptors family 1 profile" evidence="12">
    <location>
        <begin position="28"/>
        <end position="278"/>
    </location>
</feature>
<dbReference type="Pfam" id="PF00001">
    <property type="entry name" value="7tm_1"/>
    <property type="match status" value="1"/>
</dbReference>
<feature type="transmembrane region" description="Helical" evidence="11">
    <location>
        <begin position="86"/>
        <end position="108"/>
    </location>
</feature>
<keyword evidence="2" id="KW-1003">Cell membrane</keyword>
<feature type="compositionally biased region" description="Basic and acidic residues" evidence="10">
    <location>
        <begin position="305"/>
        <end position="315"/>
    </location>
</feature>
<evidence type="ECO:0000256" key="3">
    <source>
        <dbReference type="ARBA" id="ARBA00022692"/>
    </source>
</evidence>
<dbReference type="AlphaFoldDB" id="A0A9W9ZEU4"/>
<dbReference type="PANTHER" id="PTHR24246:SF27">
    <property type="entry name" value="ADENOSINE RECEPTOR, ISOFORM A"/>
    <property type="match status" value="1"/>
</dbReference>
<evidence type="ECO:0000256" key="11">
    <source>
        <dbReference type="SAM" id="Phobius"/>
    </source>
</evidence>
<evidence type="ECO:0000256" key="7">
    <source>
        <dbReference type="ARBA" id="ARBA00023170"/>
    </source>
</evidence>
<accession>A0A9W9ZEU4</accession>
<organism evidence="13 14">
    <name type="scientific">Desmophyllum pertusum</name>
    <dbReference type="NCBI Taxonomy" id="174260"/>
    <lineage>
        <taxon>Eukaryota</taxon>
        <taxon>Metazoa</taxon>
        <taxon>Cnidaria</taxon>
        <taxon>Anthozoa</taxon>
        <taxon>Hexacorallia</taxon>
        <taxon>Scleractinia</taxon>
        <taxon>Caryophylliina</taxon>
        <taxon>Caryophylliidae</taxon>
        <taxon>Desmophyllum</taxon>
    </lineage>
</organism>
<feature type="transmembrane region" description="Helical" evidence="11">
    <location>
        <begin position="12"/>
        <end position="37"/>
    </location>
</feature>
<dbReference type="SUPFAM" id="SSF81321">
    <property type="entry name" value="Family A G protein-coupled receptor-like"/>
    <property type="match status" value="1"/>
</dbReference>
<feature type="transmembrane region" description="Helical" evidence="11">
    <location>
        <begin position="49"/>
        <end position="74"/>
    </location>
</feature>
<proteinExistence type="predicted"/>
<dbReference type="InterPro" id="IPR017452">
    <property type="entry name" value="GPCR_Rhodpsn_7TM"/>
</dbReference>
<comment type="subcellular location">
    <subcellularLocation>
        <location evidence="1">Cell membrane</location>
        <topology evidence="1">Multi-pass membrane protein</topology>
    </subcellularLocation>
</comment>
<dbReference type="Proteomes" id="UP001163046">
    <property type="component" value="Unassembled WGS sequence"/>
</dbReference>
<dbReference type="PANTHER" id="PTHR24246">
    <property type="entry name" value="OLFACTORY RECEPTOR AND ADENOSINE RECEPTOR"/>
    <property type="match status" value="1"/>
</dbReference>
<dbReference type="SMART" id="SM01381">
    <property type="entry name" value="7TM_GPCR_Srsx"/>
    <property type="match status" value="1"/>
</dbReference>
<reference evidence="13" key="1">
    <citation type="submission" date="2023-01" db="EMBL/GenBank/DDBJ databases">
        <title>Genome assembly of the deep-sea coral Lophelia pertusa.</title>
        <authorList>
            <person name="Herrera S."/>
            <person name="Cordes E."/>
        </authorList>
    </citation>
    <scope>NUCLEOTIDE SEQUENCE</scope>
    <source>
        <strain evidence="13">USNM1676648</strain>
        <tissue evidence="13">Polyp</tissue>
    </source>
</reference>
<protein>
    <recommendedName>
        <fullName evidence="12">G-protein coupled receptors family 1 profile domain-containing protein</fullName>
    </recommendedName>
</protein>
<feature type="compositionally biased region" description="Polar residues" evidence="10">
    <location>
        <begin position="337"/>
        <end position="348"/>
    </location>
</feature>
<keyword evidence="7" id="KW-0675">Receptor</keyword>
<feature type="compositionally biased region" description="Basic and acidic residues" evidence="10">
    <location>
        <begin position="370"/>
        <end position="384"/>
    </location>
</feature>
<evidence type="ECO:0000256" key="10">
    <source>
        <dbReference type="SAM" id="MobiDB-lite"/>
    </source>
</evidence>
<evidence type="ECO:0000256" key="9">
    <source>
        <dbReference type="ARBA" id="ARBA00023224"/>
    </source>
</evidence>
<sequence length="490" mass="56118">MVVLEKSSRDQSAMVFLAVKLTIISVIGNGYSLAIFARFKLFRNFPNILFANLALVDLLNALFNIPFFTTYFVFETNSLKGKAWAIISTNLHLEFVFLNLVSMFALMLDRFLALYLDLKYFTWKTNKKAYLAVFLMWLFCTIVVAVSSIPLFDMDLDGVPLGEARGLIFHRRKALVAPTMVLFTIASTVFGIMTSYSIYQKKNQRKLLNLPPLQAEARLKMDIKATKTVVMAIVTFYICYIPTIAYGIWGRMGEHQVWFAFLASICTFISSASNPIIYVLRNRRYRYAFWQLVKDPCGTSAYQEKPVKTGKEEKLRKSKNLTENPTVEVGKLESEETGVSSRPENNYPESEDSKPTTAKRKMLQPNRVGTKPEENYPESEDRRPTTAKRKMLQPNRVGTKPENNYPESEDRRPTTAKRKMLQPNRVGTKPVNNYPESEERKPTTARRKMLQPNRVGTKPEENDPESEDRRPTTAKRQMLKPNRVGNSGSL</sequence>
<feature type="transmembrane region" description="Helical" evidence="11">
    <location>
        <begin position="228"/>
        <end position="249"/>
    </location>
</feature>
<dbReference type="CDD" id="cd00637">
    <property type="entry name" value="7tm_classA_rhodopsin-like"/>
    <property type="match status" value="1"/>
</dbReference>
<evidence type="ECO:0000256" key="2">
    <source>
        <dbReference type="ARBA" id="ARBA00022475"/>
    </source>
</evidence>
<gene>
    <name evidence="13" type="ORF">OS493_017811</name>
</gene>
<feature type="transmembrane region" description="Helical" evidence="11">
    <location>
        <begin position="129"/>
        <end position="152"/>
    </location>
</feature>
<evidence type="ECO:0000256" key="1">
    <source>
        <dbReference type="ARBA" id="ARBA00004651"/>
    </source>
</evidence>
<dbReference type="GO" id="GO:0005886">
    <property type="term" value="C:plasma membrane"/>
    <property type="evidence" value="ECO:0007669"/>
    <property type="project" value="UniProtKB-SubCell"/>
</dbReference>
<dbReference type="OrthoDB" id="5989202at2759"/>
<dbReference type="EMBL" id="MU826359">
    <property type="protein sequence ID" value="KAJ7379298.1"/>
    <property type="molecule type" value="Genomic_DNA"/>
</dbReference>
<feature type="transmembrane region" description="Helical" evidence="11">
    <location>
        <begin position="175"/>
        <end position="199"/>
    </location>
</feature>
<evidence type="ECO:0000313" key="13">
    <source>
        <dbReference type="EMBL" id="KAJ7379298.1"/>
    </source>
</evidence>
<comment type="caution">
    <text evidence="13">The sequence shown here is derived from an EMBL/GenBank/DDBJ whole genome shotgun (WGS) entry which is preliminary data.</text>
</comment>
<dbReference type="InterPro" id="IPR000276">
    <property type="entry name" value="GPCR_Rhodpsn"/>
</dbReference>
<feature type="compositionally biased region" description="Basic and acidic residues" evidence="10">
    <location>
        <begin position="457"/>
        <end position="471"/>
    </location>
</feature>
<keyword evidence="4 11" id="KW-1133">Transmembrane helix</keyword>
<evidence type="ECO:0000256" key="5">
    <source>
        <dbReference type="ARBA" id="ARBA00023040"/>
    </source>
</evidence>
<keyword evidence="9" id="KW-0807">Transducer</keyword>
<keyword evidence="5" id="KW-0297">G-protein coupled receptor</keyword>
<evidence type="ECO:0000256" key="4">
    <source>
        <dbReference type="ARBA" id="ARBA00022989"/>
    </source>
</evidence>
<evidence type="ECO:0000256" key="6">
    <source>
        <dbReference type="ARBA" id="ARBA00023136"/>
    </source>
</evidence>
<dbReference type="PRINTS" id="PR00237">
    <property type="entry name" value="GPCRRHODOPSN"/>
</dbReference>
<keyword evidence="6 11" id="KW-0472">Membrane</keyword>
<evidence type="ECO:0000256" key="8">
    <source>
        <dbReference type="ARBA" id="ARBA00023180"/>
    </source>
</evidence>
<keyword evidence="3 11" id="KW-0812">Transmembrane</keyword>
<name>A0A9W9ZEU4_9CNID</name>
<dbReference type="Gene3D" id="1.20.1070.10">
    <property type="entry name" value="Rhodopsin 7-helix transmembrane proteins"/>
    <property type="match status" value="1"/>
</dbReference>
<dbReference type="PROSITE" id="PS50262">
    <property type="entry name" value="G_PROTEIN_RECEP_F1_2"/>
    <property type="match status" value="1"/>
</dbReference>
<keyword evidence="14" id="KW-1185">Reference proteome</keyword>
<dbReference type="GO" id="GO:0004930">
    <property type="term" value="F:G protein-coupled receptor activity"/>
    <property type="evidence" value="ECO:0007669"/>
    <property type="project" value="UniProtKB-KW"/>
</dbReference>
<keyword evidence="8" id="KW-0325">Glycoprotein</keyword>
<feature type="region of interest" description="Disordered" evidence="10">
    <location>
        <begin position="301"/>
        <end position="490"/>
    </location>
</feature>
<evidence type="ECO:0000313" key="14">
    <source>
        <dbReference type="Proteomes" id="UP001163046"/>
    </source>
</evidence>